<evidence type="ECO:0000313" key="6">
    <source>
        <dbReference type="Ensembl" id="ENSCPRP00005016508.1"/>
    </source>
</evidence>
<comment type="similarity">
    <text evidence="1 5">Belongs to the cytochrome P450 family.</text>
</comment>
<comment type="cofactor">
    <cofactor evidence="4">
        <name>heme</name>
        <dbReference type="ChEBI" id="CHEBI:30413"/>
    </cofactor>
</comment>
<keyword evidence="7" id="KW-1185">Reference proteome</keyword>
<dbReference type="SUPFAM" id="SSF48264">
    <property type="entry name" value="Cytochrome P450"/>
    <property type="match status" value="1"/>
</dbReference>
<evidence type="ECO:0000256" key="2">
    <source>
        <dbReference type="ARBA" id="ARBA00022617"/>
    </source>
</evidence>
<organism evidence="6 7">
    <name type="scientific">Crocodylus porosus</name>
    <name type="common">Saltwater crocodile</name>
    <name type="synonym">Estuarine crocodile</name>
    <dbReference type="NCBI Taxonomy" id="8502"/>
    <lineage>
        <taxon>Eukaryota</taxon>
        <taxon>Metazoa</taxon>
        <taxon>Chordata</taxon>
        <taxon>Craniata</taxon>
        <taxon>Vertebrata</taxon>
        <taxon>Euteleostomi</taxon>
        <taxon>Archelosauria</taxon>
        <taxon>Archosauria</taxon>
        <taxon>Crocodylia</taxon>
        <taxon>Longirostres</taxon>
        <taxon>Crocodylidae</taxon>
        <taxon>Crocodylus</taxon>
    </lineage>
</organism>
<keyword evidence="3 4" id="KW-0408">Iron</keyword>
<dbReference type="GO" id="GO:0016705">
    <property type="term" value="F:oxidoreductase activity, acting on paired donors, with incorporation or reduction of molecular oxygen"/>
    <property type="evidence" value="ECO:0007669"/>
    <property type="project" value="InterPro"/>
</dbReference>
<evidence type="ECO:0000256" key="1">
    <source>
        <dbReference type="ARBA" id="ARBA00010617"/>
    </source>
</evidence>
<accession>A0A7M4EXW9</accession>
<dbReference type="AlphaFoldDB" id="A0A7M4EXW9"/>
<protein>
    <recommendedName>
        <fullName evidence="8">Cytochrome P450 family 4 subfamily V member 2</fullName>
    </recommendedName>
</protein>
<evidence type="ECO:0000256" key="3">
    <source>
        <dbReference type="ARBA" id="ARBA00023004"/>
    </source>
</evidence>
<dbReference type="PANTHER" id="PTHR24291">
    <property type="entry name" value="CYTOCHROME P450 FAMILY 4"/>
    <property type="match status" value="1"/>
</dbReference>
<feature type="binding site" description="axial binding residue" evidence="4">
    <location>
        <position position="137"/>
    </location>
    <ligand>
        <name>heme</name>
        <dbReference type="ChEBI" id="CHEBI:30413"/>
    </ligand>
    <ligandPart>
        <name>Fe</name>
        <dbReference type="ChEBI" id="CHEBI:18248"/>
    </ligandPart>
</feature>
<dbReference type="Proteomes" id="UP000594220">
    <property type="component" value="Unplaced"/>
</dbReference>
<keyword evidence="5" id="KW-0503">Monooxygenase</keyword>
<dbReference type="PRINTS" id="PR00385">
    <property type="entry name" value="P450"/>
</dbReference>
<evidence type="ECO:0000256" key="5">
    <source>
        <dbReference type="RuleBase" id="RU000461"/>
    </source>
</evidence>
<keyword evidence="5" id="KW-0560">Oxidoreductase</keyword>
<dbReference type="GO" id="GO:0020037">
    <property type="term" value="F:heme binding"/>
    <property type="evidence" value="ECO:0007669"/>
    <property type="project" value="InterPro"/>
</dbReference>
<dbReference type="PRINTS" id="PR00463">
    <property type="entry name" value="EP450I"/>
</dbReference>
<reference evidence="6" key="1">
    <citation type="submission" date="2025-08" db="UniProtKB">
        <authorList>
            <consortium name="Ensembl"/>
        </authorList>
    </citation>
    <scope>IDENTIFICATION</scope>
</reference>
<dbReference type="Gene3D" id="1.10.630.10">
    <property type="entry name" value="Cytochrome P450"/>
    <property type="match status" value="1"/>
</dbReference>
<dbReference type="GO" id="GO:0004497">
    <property type="term" value="F:monooxygenase activity"/>
    <property type="evidence" value="ECO:0007669"/>
    <property type="project" value="UniProtKB-KW"/>
</dbReference>
<keyword evidence="2 4" id="KW-0349">Heme</keyword>
<dbReference type="Ensembl" id="ENSCPRT00005019346.1">
    <property type="protein sequence ID" value="ENSCPRP00005016508.1"/>
    <property type="gene ID" value="ENSCPRG00005011515.1"/>
</dbReference>
<dbReference type="InterPro" id="IPR036396">
    <property type="entry name" value="Cyt_P450_sf"/>
</dbReference>
<dbReference type="GO" id="GO:0005506">
    <property type="term" value="F:iron ion binding"/>
    <property type="evidence" value="ECO:0007669"/>
    <property type="project" value="InterPro"/>
</dbReference>
<dbReference type="InterPro" id="IPR001128">
    <property type="entry name" value="Cyt_P450"/>
</dbReference>
<dbReference type="PANTHER" id="PTHR24291:SF193">
    <property type="entry name" value="CYTOCHROME P450 4V2"/>
    <property type="match status" value="1"/>
</dbReference>
<dbReference type="GeneTree" id="ENSGT00940000157278"/>
<dbReference type="InterPro" id="IPR050196">
    <property type="entry name" value="Cytochrome_P450_Monoox"/>
</dbReference>
<name>A0A7M4EXW9_CROPO</name>
<dbReference type="InterPro" id="IPR002401">
    <property type="entry name" value="Cyt_P450_E_grp-I"/>
</dbReference>
<dbReference type="PROSITE" id="PS00086">
    <property type="entry name" value="CYTOCHROME_P450"/>
    <property type="match status" value="1"/>
</dbReference>
<evidence type="ECO:0008006" key="8">
    <source>
        <dbReference type="Google" id="ProtNLM"/>
    </source>
</evidence>
<keyword evidence="4 5" id="KW-0479">Metal-binding</keyword>
<sequence>MFESQEQQGLGHDTTAAALNWAIYLLGCHPEAQKKVHQELDEVFGDFDCPFTCVVKEALRLFPSVPFFAWTLSQDCYIRGFKVPKGTNAIIVSYALHRDPDVFPDPEEFRPERFFPENSSGRHPYAYIPFSAGPRNCIGQDFAQVEEKVVLATLLRHFWVEANQNREELGMVGELILRPYNGIWIQLKKRTANMPSEENFKSLDLQVY</sequence>
<proteinExistence type="inferred from homology"/>
<evidence type="ECO:0000313" key="7">
    <source>
        <dbReference type="Proteomes" id="UP000594220"/>
    </source>
</evidence>
<reference evidence="6" key="2">
    <citation type="submission" date="2025-09" db="UniProtKB">
        <authorList>
            <consortium name="Ensembl"/>
        </authorList>
    </citation>
    <scope>IDENTIFICATION</scope>
</reference>
<dbReference type="InterPro" id="IPR017972">
    <property type="entry name" value="Cyt_P450_CS"/>
</dbReference>
<dbReference type="Pfam" id="PF00067">
    <property type="entry name" value="p450"/>
    <property type="match status" value="1"/>
</dbReference>
<evidence type="ECO:0000256" key="4">
    <source>
        <dbReference type="PIRSR" id="PIRSR602401-1"/>
    </source>
</evidence>
<dbReference type="OMA" id="MIFAGNE"/>